<dbReference type="RefSeq" id="WP_378116093.1">
    <property type="nucleotide sequence ID" value="NZ_JBHRTF010000002.1"/>
</dbReference>
<feature type="transmembrane region" description="Helical" evidence="1">
    <location>
        <begin position="126"/>
        <end position="147"/>
    </location>
</feature>
<organism evidence="3 4">
    <name type="scientific">Cellvibrio fontiphilus</name>
    <dbReference type="NCBI Taxonomy" id="1815559"/>
    <lineage>
        <taxon>Bacteria</taxon>
        <taxon>Pseudomonadati</taxon>
        <taxon>Pseudomonadota</taxon>
        <taxon>Gammaproteobacteria</taxon>
        <taxon>Cellvibrionales</taxon>
        <taxon>Cellvibrionaceae</taxon>
        <taxon>Cellvibrio</taxon>
    </lineage>
</organism>
<gene>
    <name evidence="3" type="ORF">ACFODX_03450</name>
</gene>
<dbReference type="PANTHER" id="PTHR42709:SF4">
    <property type="entry name" value="INNER MEMBRANE PROTEIN YQAA"/>
    <property type="match status" value="1"/>
</dbReference>
<dbReference type="InterPro" id="IPR051311">
    <property type="entry name" value="DedA_domain"/>
</dbReference>
<keyword evidence="4" id="KW-1185">Reference proteome</keyword>
<name>A0ABV7FCY4_9GAMM</name>
<evidence type="ECO:0000313" key="4">
    <source>
        <dbReference type="Proteomes" id="UP001595555"/>
    </source>
</evidence>
<keyword evidence="1" id="KW-0472">Membrane</keyword>
<feature type="transmembrane region" description="Helical" evidence="1">
    <location>
        <begin position="96"/>
        <end position="120"/>
    </location>
</feature>
<evidence type="ECO:0000313" key="3">
    <source>
        <dbReference type="EMBL" id="MFC3114598.1"/>
    </source>
</evidence>
<dbReference type="PANTHER" id="PTHR42709">
    <property type="entry name" value="ALKALINE PHOSPHATASE LIKE PROTEIN"/>
    <property type="match status" value="1"/>
</dbReference>
<dbReference type="EMBL" id="JBHRTF010000002">
    <property type="protein sequence ID" value="MFC3114598.1"/>
    <property type="molecule type" value="Genomic_DNA"/>
</dbReference>
<accession>A0ABV7FCY4</accession>
<reference evidence="4" key="1">
    <citation type="journal article" date="2019" name="Int. J. Syst. Evol. Microbiol.">
        <title>The Global Catalogue of Microorganisms (GCM) 10K type strain sequencing project: providing services to taxonomists for standard genome sequencing and annotation.</title>
        <authorList>
            <consortium name="The Broad Institute Genomics Platform"/>
            <consortium name="The Broad Institute Genome Sequencing Center for Infectious Disease"/>
            <person name="Wu L."/>
            <person name="Ma J."/>
        </authorList>
    </citation>
    <scope>NUCLEOTIDE SEQUENCE [LARGE SCALE GENOMIC DNA]</scope>
    <source>
        <strain evidence="4">KCTC 52237</strain>
    </source>
</reference>
<dbReference type="Pfam" id="PF09335">
    <property type="entry name" value="VTT_dom"/>
    <property type="match status" value="1"/>
</dbReference>
<protein>
    <submittedName>
        <fullName evidence="3">YqaA family protein</fullName>
    </submittedName>
</protein>
<dbReference type="InterPro" id="IPR032816">
    <property type="entry name" value="VTT_dom"/>
</dbReference>
<proteinExistence type="predicted"/>
<comment type="caution">
    <text evidence="3">The sequence shown here is derived from an EMBL/GenBank/DDBJ whole genome shotgun (WGS) entry which is preliminary data.</text>
</comment>
<keyword evidence="1" id="KW-0812">Transmembrane</keyword>
<evidence type="ECO:0000256" key="1">
    <source>
        <dbReference type="SAM" id="Phobius"/>
    </source>
</evidence>
<sequence length="150" mass="16643">MVSAAMVSAAMVYASLFVTALIAATFFPLSSEALLITLLQQGYAPLLLGLVATSGNTLGSCINWYLGRQCLRFQNRKWFPVSAPQLALAQRQFQRYGIYSLLFAWLPVVGDPLTLLAGVMRVKFPLFLLLVALGKALRYTLIIWLSLQWL</sequence>
<evidence type="ECO:0000259" key="2">
    <source>
        <dbReference type="Pfam" id="PF09335"/>
    </source>
</evidence>
<keyword evidence="1" id="KW-1133">Transmembrane helix</keyword>
<feature type="transmembrane region" description="Helical" evidence="1">
    <location>
        <begin position="43"/>
        <end position="66"/>
    </location>
</feature>
<dbReference type="Proteomes" id="UP001595555">
    <property type="component" value="Unassembled WGS sequence"/>
</dbReference>
<feature type="domain" description="VTT" evidence="2">
    <location>
        <begin position="31"/>
        <end position="143"/>
    </location>
</feature>